<dbReference type="GO" id="GO:0006635">
    <property type="term" value="P:fatty acid beta-oxidation"/>
    <property type="evidence" value="ECO:0007669"/>
    <property type="project" value="TreeGrafter"/>
</dbReference>
<comment type="caution">
    <text evidence="3">The sequence shown here is derived from an EMBL/GenBank/DDBJ whole genome shotgun (WGS) entry which is preliminary data.</text>
</comment>
<feature type="domain" description="FAS1-like dehydratase" evidence="2">
    <location>
        <begin position="37"/>
        <end position="135"/>
    </location>
</feature>
<dbReference type="EMBL" id="LAZR01000530">
    <property type="protein sequence ID" value="KKN65249.1"/>
    <property type="molecule type" value="Genomic_DNA"/>
</dbReference>
<proteinExistence type="predicted"/>
<feature type="region of interest" description="Disordered" evidence="1">
    <location>
        <begin position="146"/>
        <end position="167"/>
    </location>
</feature>
<reference evidence="3" key="1">
    <citation type="journal article" date="2015" name="Nature">
        <title>Complex archaea that bridge the gap between prokaryotes and eukaryotes.</title>
        <authorList>
            <person name="Spang A."/>
            <person name="Saw J.H."/>
            <person name="Jorgensen S.L."/>
            <person name="Zaremba-Niedzwiedzka K."/>
            <person name="Martijn J."/>
            <person name="Lind A.E."/>
            <person name="van Eijk R."/>
            <person name="Schleper C."/>
            <person name="Guy L."/>
            <person name="Ettema T.J."/>
        </authorList>
    </citation>
    <scope>NUCLEOTIDE SEQUENCE</scope>
</reference>
<organism evidence="3">
    <name type="scientific">marine sediment metagenome</name>
    <dbReference type="NCBI Taxonomy" id="412755"/>
    <lineage>
        <taxon>unclassified sequences</taxon>
        <taxon>metagenomes</taxon>
        <taxon>ecological metagenomes</taxon>
    </lineage>
</organism>
<dbReference type="PANTHER" id="PTHR13078">
    <property type="entry name" value="PEROXISOMAL MULTIFUNCTIONAL ENZYME TYPE 2-RELATED"/>
    <property type="match status" value="1"/>
</dbReference>
<dbReference type="InterPro" id="IPR039569">
    <property type="entry name" value="FAS1-like_DH_region"/>
</dbReference>
<dbReference type="Gene3D" id="3.10.129.10">
    <property type="entry name" value="Hotdog Thioesterase"/>
    <property type="match status" value="2"/>
</dbReference>
<evidence type="ECO:0000313" key="3">
    <source>
        <dbReference type="EMBL" id="KKN65249.1"/>
    </source>
</evidence>
<name>A0A0F9SE12_9ZZZZ</name>
<feature type="compositionally biased region" description="Pro residues" evidence="1">
    <location>
        <begin position="155"/>
        <end position="167"/>
    </location>
</feature>
<dbReference type="AlphaFoldDB" id="A0A0F9SE12"/>
<evidence type="ECO:0000256" key="1">
    <source>
        <dbReference type="SAM" id="MobiDB-lite"/>
    </source>
</evidence>
<dbReference type="GO" id="GO:0044594">
    <property type="term" value="F:17-beta-hydroxysteroid dehydrogenase (NAD+) activity"/>
    <property type="evidence" value="ECO:0007669"/>
    <property type="project" value="TreeGrafter"/>
</dbReference>
<sequence>MTINYQALMARQFAPSTRHYSRAESAHFARGFGAGMDAAQADYDEPWLNPDAPKALPMAAVALADGEFWQQDPATGIVWQKIVHSAESIRMHGPLPPEGSVVATQRIKDIFDRGADRGAVMVQEQNLSDAQGNLLVSIEVTTVLKGNGGFGGQPPTSPRPEPLPNRPPDGVLDLCTPTAEDTAFKLTVDLDVAGADTEGVKRSMIRGVGCFGLAGRAALKLACANQPDRLQAFGVRYAGPMFTGETMRIALWEVGSGLAVFRMDAVERNQPVLSHGFIEYSYPT</sequence>
<dbReference type="GO" id="GO:0004300">
    <property type="term" value="F:enoyl-CoA hydratase activity"/>
    <property type="evidence" value="ECO:0007669"/>
    <property type="project" value="TreeGrafter"/>
</dbReference>
<dbReference type="PANTHER" id="PTHR13078:SF56">
    <property type="entry name" value="PEROXISOMAL MULTIFUNCTIONAL ENZYME TYPE 2"/>
    <property type="match status" value="1"/>
</dbReference>
<dbReference type="GO" id="GO:0003857">
    <property type="term" value="F:(3S)-3-hydroxyacyl-CoA dehydrogenase (NAD+) activity"/>
    <property type="evidence" value="ECO:0007669"/>
    <property type="project" value="TreeGrafter"/>
</dbReference>
<dbReference type="InterPro" id="IPR029069">
    <property type="entry name" value="HotDog_dom_sf"/>
</dbReference>
<evidence type="ECO:0000259" key="2">
    <source>
        <dbReference type="Pfam" id="PF13452"/>
    </source>
</evidence>
<dbReference type="SUPFAM" id="SSF54637">
    <property type="entry name" value="Thioesterase/thiol ester dehydrase-isomerase"/>
    <property type="match status" value="2"/>
</dbReference>
<dbReference type="Pfam" id="PF13452">
    <property type="entry name" value="FAS1_DH_region"/>
    <property type="match status" value="1"/>
</dbReference>
<gene>
    <name evidence="3" type="ORF">LCGC14_0483500</name>
</gene>
<accession>A0A0F9SE12</accession>
<protein>
    <recommendedName>
        <fullName evidence="2">FAS1-like dehydratase domain-containing protein</fullName>
    </recommendedName>
</protein>